<evidence type="ECO:0000313" key="3">
    <source>
        <dbReference type="EMBL" id="KNX40659.1"/>
    </source>
</evidence>
<dbReference type="Proteomes" id="UP000037046">
    <property type="component" value="Unassembled WGS sequence"/>
</dbReference>
<dbReference type="Pfam" id="PF11977">
    <property type="entry name" value="RNase_Zc3h12a"/>
    <property type="match status" value="1"/>
</dbReference>
<dbReference type="PATRIC" id="fig|74031.6.peg.2841"/>
<evidence type="ECO:0000313" key="4">
    <source>
        <dbReference type="Proteomes" id="UP000037046"/>
    </source>
</evidence>
<keyword evidence="1" id="KW-1133">Transmembrane helix</keyword>
<dbReference type="RefSeq" id="WP_050663641.1">
    <property type="nucleotide sequence ID" value="NZ_CP118494.1"/>
</dbReference>
<comment type="caution">
    <text evidence="3">The sequence shown here is derived from an EMBL/GenBank/DDBJ whole genome shotgun (WGS) entry which is preliminary data.</text>
</comment>
<evidence type="ECO:0000259" key="2">
    <source>
        <dbReference type="Pfam" id="PF11977"/>
    </source>
</evidence>
<accession>A0A0L6CSB3</accession>
<evidence type="ECO:0000256" key="1">
    <source>
        <dbReference type="SAM" id="Phobius"/>
    </source>
</evidence>
<dbReference type="Gene3D" id="3.40.50.11980">
    <property type="match status" value="1"/>
</dbReference>
<proteinExistence type="predicted"/>
<dbReference type="AlphaFoldDB" id="A0A0L6CSB3"/>
<dbReference type="EMBL" id="LGVV01000044">
    <property type="protein sequence ID" value="KNX40659.1"/>
    <property type="molecule type" value="Genomic_DNA"/>
</dbReference>
<keyword evidence="1" id="KW-0812">Transmembrane</keyword>
<organism evidence="3 4">
    <name type="scientific">Roseovarius tolerans</name>
    <dbReference type="NCBI Taxonomy" id="74031"/>
    <lineage>
        <taxon>Bacteria</taxon>
        <taxon>Pseudomonadati</taxon>
        <taxon>Pseudomonadota</taxon>
        <taxon>Alphaproteobacteria</taxon>
        <taxon>Rhodobacterales</taxon>
        <taxon>Roseobacteraceae</taxon>
        <taxon>Roseovarius</taxon>
    </lineage>
</organism>
<feature type="domain" description="RNase NYN" evidence="2">
    <location>
        <begin position="62"/>
        <end position="171"/>
    </location>
</feature>
<name>A0A0L6CSB3_9RHOB</name>
<dbReference type="STRING" id="74031.SAMN04488077_1182"/>
<feature type="transmembrane region" description="Helical" evidence="1">
    <location>
        <begin position="28"/>
        <end position="47"/>
    </location>
</feature>
<sequence>MVVPVLLLLLSLVGVAVALVLPGYGDFILLAGPCTIAALVVLLRALVARLKAPPEPEAEPNRILIDGSNVMHWKDNTPQIATLREVIGHLRGLGFAPGVVFDANAGYLLKGKYKHDDAMAGYLGLAEDWVMVVPKGTIADSYLLTVARDVDAPIVTNDRYRDWAGEYPEIAKPGRLIRGGYRDGVLWLDDIPAPVPA</sequence>
<keyword evidence="4" id="KW-1185">Reference proteome</keyword>
<dbReference type="OrthoDB" id="5196680at2"/>
<dbReference type="InterPro" id="IPR021869">
    <property type="entry name" value="RNase_Zc3h12_NYN"/>
</dbReference>
<gene>
    <name evidence="3" type="ORF">ROTO_27900</name>
</gene>
<reference evidence="4" key="1">
    <citation type="submission" date="2015-07" db="EMBL/GenBank/DDBJ databases">
        <title>Draft Genome Sequence of Roseovarius tolerans EL-164, a producer of N-Acylated Alanine Methyl Esters (NAMEs).</title>
        <authorList>
            <person name="Voget S."/>
            <person name="Bruns H."/>
            <person name="Wagner-Doebler I."/>
            <person name="Schulz S."/>
            <person name="Daniel R."/>
        </authorList>
    </citation>
    <scope>NUCLEOTIDE SEQUENCE [LARGE SCALE GENOMIC DNA]</scope>
    <source>
        <strain evidence="4">EL-164</strain>
    </source>
</reference>
<protein>
    <submittedName>
        <fullName evidence="3">Zc3h12a-like Ribonuclease NYN domain protein</fullName>
    </submittedName>
</protein>
<keyword evidence="1" id="KW-0472">Membrane</keyword>